<dbReference type="AlphaFoldDB" id="A0A4Y3QU16"/>
<dbReference type="Proteomes" id="UP000319210">
    <property type="component" value="Unassembled WGS sequence"/>
</dbReference>
<evidence type="ECO:0000313" key="4">
    <source>
        <dbReference type="Proteomes" id="UP000319210"/>
    </source>
</evidence>
<keyword evidence="2" id="KW-1133">Transmembrane helix</keyword>
<comment type="caution">
    <text evidence="3">The sequence shown here is derived from an EMBL/GenBank/DDBJ whole genome shotgun (WGS) entry which is preliminary data.</text>
</comment>
<protein>
    <submittedName>
        <fullName evidence="3">Uncharacterized protein</fullName>
    </submittedName>
</protein>
<feature type="region of interest" description="Disordered" evidence="1">
    <location>
        <begin position="48"/>
        <end position="83"/>
    </location>
</feature>
<keyword evidence="4" id="KW-1185">Reference proteome</keyword>
<name>A0A4Y3QU16_STRCI</name>
<dbReference type="OrthoDB" id="4227425at2"/>
<dbReference type="EMBL" id="BJMM01000003">
    <property type="protein sequence ID" value="GEB48449.1"/>
    <property type="molecule type" value="Genomic_DNA"/>
</dbReference>
<keyword evidence="2" id="KW-0472">Membrane</keyword>
<dbReference type="RefSeq" id="WP_030878341.1">
    <property type="nucleotide sequence ID" value="NZ_BJMM01000003.1"/>
</dbReference>
<evidence type="ECO:0000313" key="3">
    <source>
        <dbReference type="EMBL" id="GEB48449.1"/>
    </source>
</evidence>
<feature type="transmembrane region" description="Helical" evidence="2">
    <location>
        <begin position="21"/>
        <end position="44"/>
    </location>
</feature>
<accession>A0A4Y3QU16</accession>
<proteinExistence type="predicted"/>
<evidence type="ECO:0000256" key="2">
    <source>
        <dbReference type="SAM" id="Phobius"/>
    </source>
</evidence>
<organism evidence="3 4">
    <name type="scientific">Streptomyces cacaoi</name>
    <dbReference type="NCBI Taxonomy" id="1898"/>
    <lineage>
        <taxon>Bacteria</taxon>
        <taxon>Bacillati</taxon>
        <taxon>Actinomycetota</taxon>
        <taxon>Actinomycetes</taxon>
        <taxon>Kitasatosporales</taxon>
        <taxon>Streptomycetaceae</taxon>
        <taxon>Streptomyces</taxon>
    </lineage>
</organism>
<sequence length="173" mass="18958">MSSPGRARPAPGRRPGPRRRLGVVVLAGWLFADLLLVLALVSMADRPDPLADERPGKHHREKPSERPSASPTPKFPRAVARTPQEFRVSGTDRKSLIAQLKKDTEPWKGRSAALVLTFGGTASGTKYAHLVNSLLAKARPDMFGKDTATDDFFKVSDPPSTALLRVYFYTAPR</sequence>
<reference evidence="3 4" key="1">
    <citation type="submission" date="2019-06" db="EMBL/GenBank/DDBJ databases">
        <title>Whole genome shotgun sequence of Streptomyces cacaoi subsp. cacaoi NBRC 12748.</title>
        <authorList>
            <person name="Hosoyama A."/>
            <person name="Uohara A."/>
            <person name="Ohji S."/>
            <person name="Ichikawa N."/>
        </authorList>
    </citation>
    <scope>NUCLEOTIDE SEQUENCE [LARGE SCALE GENOMIC DNA]</scope>
    <source>
        <strain evidence="3 4">NBRC 12748</strain>
    </source>
</reference>
<gene>
    <name evidence="3" type="ORF">SCA03_10000</name>
</gene>
<keyword evidence="2" id="KW-0812">Transmembrane</keyword>
<evidence type="ECO:0000256" key="1">
    <source>
        <dbReference type="SAM" id="MobiDB-lite"/>
    </source>
</evidence>